<accession>A0A9J6ZAH3</accession>
<feature type="domain" description="DUF4352" evidence="2">
    <location>
        <begin position="29"/>
        <end position="112"/>
    </location>
</feature>
<sequence>MPTIMTSAEPIMLSYLSFQLTFSMIELQRDQHSVVIKTNVKNTGKYEGSISSNNFMLVSDGKEVLPNVSYISEEHKHGMIWAWKRLKPEELCTVILKFNIDPNLSEYNFKYNYRKITQLIKRFQMHGDNE</sequence>
<evidence type="ECO:0000256" key="1">
    <source>
        <dbReference type="ARBA" id="ARBA00022729"/>
    </source>
</evidence>
<dbReference type="Pfam" id="PF11611">
    <property type="entry name" value="DUF4352"/>
    <property type="match status" value="1"/>
</dbReference>
<dbReference type="InterPro" id="IPR029050">
    <property type="entry name" value="Immunoprotect_excell_Ig-like"/>
</dbReference>
<dbReference type="KEGG" id="plig:NAG76_15265"/>
<evidence type="ECO:0000259" key="2">
    <source>
        <dbReference type="Pfam" id="PF11611"/>
    </source>
</evidence>
<dbReference type="Proteomes" id="UP001056756">
    <property type="component" value="Chromosome"/>
</dbReference>
<evidence type="ECO:0000313" key="3">
    <source>
        <dbReference type="EMBL" id="URN93190.1"/>
    </source>
</evidence>
<protein>
    <submittedName>
        <fullName evidence="3">DUF4352 domain-containing protein</fullName>
    </submittedName>
</protein>
<dbReference type="AlphaFoldDB" id="A0A9J6ZAH3"/>
<dbReference type="Gene3D" id="2.60.40.1240">
    <property type="match status" value="1"/>
</dbReference>
<proteinExistence type="predicted"/>
<keyword evidence="1" id="KW-0732">Signal</keyword>
<evidence type="ECO:0000313" key="4">
    <source>
        <dbReference type="Proteomes" id="UP001056756"/>
    </source>
</evidence>
<organism evidence="3 4">
    <name type="scientific">Candidatus Pristimantibacillus lignocellulolyticus</name>
    <dbReference type="NCBI Taxonomy" id="2994561"/>
    <lineage>
        <taxon>Bacteria</taxon>
        <taxon>Bacillati</taxon>
        <taxon>Bacillota</taxon>
        <taxon>Bacilli</taxon>
        <taxon>Bacillales</taxon>
        <taxon>Paenibacillaceae</taxon>
        <taxon>Candidatus Pristimantibacillus</taxon>
    </lineage>
</organism>
<name>A0A9J6ZAH3_9BACL</name>
<dbReference type="EMBL" id="CP097899">
    <property type="protein sequence ID" value="URN93190.1"/>
    <property type="molecule type" value="Genomic_DNA"/>
</dbReference>
<reference evidence="3" key="1">
    <citation type="submission" date="2022-05" db="EMBL/GenBank/DDBJ databases">
        <title>Novel bacterial taxa in a minimal lignocellulolytic consortium and its capacity to transform plastics disclosed by genome-resolved metagenomics.</title>
        <authorList>
            <person name="Rodriguez C.A.D."/>
            <person name="Diaz-Garcia L."/>
            <person name="Herrera K."/>
            <person name="Tarazona N.A."/>
            <person name="Sproer C."/>
            <person name="Overmann J."/>
            <person name="Jimenez D.J."/>
        </authorList>
    </citation>
    <scope>NUCLEOTIDE SEQUENCE</scope>
    <source>
        <strain evidence="3">MAG5</strain>
    </source>
</reference>
<dbReference type="InterPro" id="IPR029051">
    <property type="entry name" value="DUF4352"/>
</dbReference>
<gene>
    <name evidence="3" type="ORF">NAG76_15265</name>
</gene>